<comment type="caution">
    <text evidence="2">The sequence shown here is derived from an EMBL/GenBank/DDBJ whole genome shotgun (WGS) entry which is preliminary data.</text>
</comment>
<dbReference type="EMBL" id="SOHA01000041">
    <property type="protein sequence ID" value="TFD26800.1"/>
    <property type="molecule type" value="Genomic_DNA"/>
</dbReference>
<dbReference type="InterPro" id="IPR013766">
    <property type="entry name" value="Thioredoxin_domain"/>
</dbReference>
<sequence>MDPIIALSLVLALVAGATVLGLVWRARQGRAAVVAPGATAAQDTPLTPADVASRLPFGANGTLVQFSTDHCARCPGTHVLLAGLAGQRPGVAHVDVDLTHRRDLANRFGILQTPTTLILDGTGRVRARIGGVPNRSDLLQQLDHLTGSTHDQLTPVTR</sequence>
<proteinExistence type="predicted"/>
<dbReference type="CDD" id="cd02947">
    <property type="entry name" value="TRX_family"/>
    <property type="match status" value="1"/>
</dbReference>
<evidence type="ECO:0000313" key="2">
    <source>
        <dbReference type="EMBL" id="TFD26800.1"/>
    </source>
</evidence>
<dbReference type="PROSITE" id="PS51352">
    <property type="entry name" value="THIOREDOXIN_2"/>
    <property type="match status" value="1"/>
</dbReference>
<evidence type="ECO:0000313" key="3">
    <source>
        <dbReference type="Proteomes" id="UP000297472"/>
    </source>
</evidence>
<dbReference type="AlphaFoldDB" id="A0A4Y8JRL1"/>
<name>A0A4Y8JRL1_9MICO</name>
<evidence type="ECO:0000259" key="1">
    <source>
        <dbReference type="PROSITE" id="PS51352"/>
    </source>
</evidence>
<protein>
    <submittedName>
        <fullName evidence="2">Thioredoxin</fullName>
    </submittedName>
</protein>
<dbReference type="Gene3D" id="3.40.30.10">
    <property type="entry name" value="Glutaredoxin"/>
    <property type="match status" value="1"/>
</dbReference>
<dbReference type="SUPFAM" id="SSF52833">
    <property type="entry name" value="Thioredoxin-like"/>
    <property type="match status" value="1"/>
</dbReference>
<reference evidence="2 3" key="1">
    <citation type="submission" date="2019-03" db="EMBL/GenBank/DDBJ databases">
        <title>Genomics of glacier-inhabiting Cryobacterium strains.</title>
        <authorList>
            <person name="Liu Q."/>
            <person name="Xin Y.-H."/>
        </authorList>
    </citation>
    <scope>NUCLEOTIDE SEQUENCE [LARGE SCALE GENOMIC DNA]</scope>
    <source>
        <strain evidence="2 3">TMT1-51</strain>
    </source>
</reference>
<accession>A0A4Y8JRL1</accession>
<feature type="domain" description="Thioredoxin" evidence="1">
    <location>
        <begin position="29"/>
        <end position="147"/>
    </location>
</feature>
<keyword evidence="3" id="KW-1185">Reference proteome</keyword>
<organism evidence="2 3">
    <name type="scientific">Cryobacterium cryoconiti</name>
    <dbReference type="NCBI Taxonomy" id="1259239"/>
    <lineage>
        <taxon>Bacteria</taxon>
        <taxon>Bacillati</taxon>
        <taxon>Actinomycetota</taxon>
        <taxon>Actinomycetes</taxon>
        <taxon>Micrococcales</taxon>
        <taxon>Microbacteriaceae</taxon>
        <taxon>Cryobacterium</taxon>
    </lineage>
</organism>
<dbReference type="OrthoDB" id="1495530at2"/>
<dbReference type="Proteomes" id="UP000297472">
    <property type="component" value="Unassembled WGS sequence"/>
</dbReference>
<dbReference type="InterPro" id="IPR036249">
    <property type="entry name" value="Thioredoxin-like_sf"/>
</dbReference>
<dbReference type="RefSeq" id="WP_134425632.1">
    <property type="nucleotide sequence ID" value="NZ_SOHA01000041.1"/>
</dbReference>
<gene>
    <name evidence="2" type="ORF">E3T49_14570</name>
</gene>